<name>A0A9E7SQZ4_9CAUD</name>
<evidence type="ECO:0000313" key="1">
    <source>
        <dbReference type="EMBL" id="UTC28923.1"/>
    </source>
</evidence>
<gene>
    <name evidence="1" type="ORF">MARCHEWKA_04110</name>
</gene>
<dbReference type="Proteomes" id="UP001056634">
    <property type="component" value="Segment"/>
</dbReference>
<evidence type="ECO:0000313" key="2">
    <source>
        <dbReference type="Proteomes" id="UP001056634"/>
    </source>
</evidence>
<keyword evidence="2" id="KW-1185">Reference proteome</keyword>
<protein>
    <submittedName>
        <fullName evidence="1">Uncharacterized protein</fullName>
    </submittedName>
</protein>
<reference evidence="1" key="1">
    <citation type="submission" date="2022-04" db="EMBL/GenBank/DDBJ databases">
        <authorList>
            <person name="Friedrich I."/>
            <person name="Schneider D."/>
            <person name="Poehlein A."/>
            <person name="Hertel R."/>
            <person name="Daniel R."/>
        </authorList>
    </citation>
    <scope>NUCLEOTIDE SEQUENCE</scope>
</reference>
<sequence length="144" mass="16521">MSLSKEDAHNLREDDVVLVPMRIVRSNNHFDANGVTLQVLGPFFDTRSFNEKSEKPPEPLRIGTNLVLTVKWRSLRVGDRVQFHHRNIPDCKGRIAYIDKDTLEATVRFEDAVKGGPQSLVKPLQDLERILTPGDRERYNLDKT</sequence>
<proteinExistence type="predicted"/>
<dbReference type="EMBL" id="ON529851">
    <property type="protein sequence ID" value="UTC28923.1"/>
    <property type="molecule type" value="Genomic_DNA"/>
</dbReference>
<accession>A0A9E7SQZ4</accession>
<organism evidence="1 2">
    <name type="scientific">Brevundimonas phage vB_BpoS-Marchewka</name>
    <dbReference type="NCBI Taxonomy" id="2948604"/>
    <lineage>
        <taxon>Viruses</taxon>
        <taxon>Duplodnaviria</taxon>
        <taxon>Heunggongvirae</taxon>
        <taxon>Uroviricota</taxon>
        <taxon>Caudoviricetes</taxon>
        <taxon>Jeanschmidtviridae</taxon>
        <taxon>Marchewkavirus</taxon>
        <taxon>Marchewkavirus marchewka</taxon>
    </lineage>
</organism>